<keyword evidence="11" id="KW-0966">Cell projection</keyword>
<evidence type="ECO:0000256" key="4">
    <source>
        <dbReference type="ARBA" id="ARBA00022475"/>
    </source>
</evidence>
<evidence type="ECO:0000256" key="9">
    <source>
        <dbReference type="ARBA" id="ARBA00023136"/>
    </source>
</evidence>
<keyword evidence="7 10" id="KW-0283">Flagellar rotation</keyword>
<evidence type="ECO:0000256" key="6">
    <source>
        <dbReference type="ARBA" id="ARBA00022692"/>
    </source>
</evidence>
<dbReference type="GO" id="GO:0071973">
    <property type="term" value="P:bacterial-type flagellum-dependent cell motility"/>
    <property type="evidence" value="ECO:0007669"/>
    <property type="project" value="InterPro"/>
</dbReference>
<proteinExistence type="inferred from homology"/>
<keyword evidence="11" id="KW-0282">Flagellum</keyword>
<protein>
    <recommendedName>
        <fullName evidence="10">Flagellar protein FliL</fullName>
    </recommendedName>
</protein>
<keyword evidence="9 10" id="KW-0472">Membrane</keyword>
<comment type="function">
    <text evidence="1 10">Controls the rotational direction of flagella during chemotaxis.</text>
</comment>
<sequence length="169" mass="18196">MAKTETDGEDSPAKRSKKPLILGVVGAIVLGGGAFFALYSGMIMGGDDHSKTAADGHGGGDGHGGESLLSSVAFVPVDPLIITLGPEVQGRHLRFQAQLEVTPAYQQEVTLLMPRVLDVLNSYLRAVEADEFERPTALITLRAQMLRRVQLVTGQDRVRDLLITEFVLN</sequence>
<evidence type="ECO:0000256" key="10">
    <source>
        <dbReference type="RuleBase" id="RU364125"/>
    </source>
</evidence>
<comment type="subcellular location">
    <subcellularLocation>
        <location evidence="10">Cell inner membrane</location>
    </subcellularLocation>
    <subcellularLocation>
        <location evidence="2">Cell membrane</location>
        <topology evidence="2">Single-pass membrane protein</topology>
    </subcellularLocation>
</comment>
<dbReference type="GO" id="GO:0005886">
    <property type="term" value="C:plasma membrane"/>
    <property type="evidence" value="ECO:0007669"/>
    <property type="project" value="UniProtKB-SubCell"/>
</dbReference>
<dbReference type="OrthoDB" id="7619358at2"/>
<gene>
    <name evidence="11" type="ORF">EV655_102140</name>
</gene>
<keyword evidence="8 10" id="KW-1133">Transmembrane helix</keyword>
<dbReference type="AlphaFoldDB" id="A0A4R2KQY9"/>
<keyword evidence="10" id="KW-0997">Cell inner membrane</keyword>
<keyword evidence="12" id="KW-1185">Reference proteome</keyword>
<evidence type="ECO:0000256" key="1">
    <source>
        <dbReference type="ARBA" id="ARBA00002254"/>
    </source>
</evidence>
<name>A0A4R2KQY9_9RHOB</name>
<evidence type="ECO:0000256" key="3">
    <source>
        <dbReference type="ARBA" id="ARBA00008281"/>
    </source>
</evidence>
<dbReference type="Proteomes" id="UP000295142">
    <property type="component" value="Unassembled WGS sequence"/>
</dbReference>
<evidence type="ECO:0000313" key="12">
    <source>
        <dbReference type="Proteomes" id="UP000295142"/>
    </source>
</evidence>
<keyword evidence="4" id="KW-1003">Cell membrane</keyword>
<dbReference type="Pfam" id="PF03748">
    <property type="entry name" value="FliL"/>
    <property type="match status" value="1"/>
</dbReference>
<comment type="similarity">
    <text evidence="3 10">Belongs to the FliL family.</text>
</comment>
<keyword evidence="5 10" id="KW-0145">Chemotaxis</keyword>
<comment type="caution">
    <text evidence="11">The sequence shown here is derived from an EMBL/GenBank/DDBJ whole genome shotgun (WGS) entry which is preliminary data.</text>
</comment>
<organism evidence="11 12">
    <name type="scientific">Rhodovulum euryhalinum</name>
    <dbReference type="NCBI Taxonomy" id="35805"/>
    <lineage>
        <taxon>Bacteria</taxon>
        <taxon>Pseudomonadati</taxon>
        <taxon>Pseudomonadota</taxon>
        <taxon>Alphaproteobacteria</taxon>
        <taxon>Rhodobacterales</taxon>
        <taxon>Paracoccaceae</taxon>
        <taxon>Rhodovulum</taxon>
    </lineage>
</organism>
<dbReference type="RefSeq" id="WP_132541565.1">
    <property type="nucleotide sequence ID" value="NZ_SLWW01000002.1"/>
</dbReference>
<dbReference type="GO" id="GO:0009425">
    <property type="term" value="C:bacterial-type flagellum basal body"/>
    <property type="evidence" value="ECO:0007669"/>
    <property type="project" value="InterPro"/>
</dbReference>
<dbReference type="InterPro" id="IPR005503">
    <property type="entry name" value="FliL"/>
</dbReference>
<evidence type="ECO:0000313" key="11">
    <source>
        <dbReference type="EMBL" id="TCO73376.1"/>
    </source>
</evidence>
<accession>A0A4R2KQY9</accession>
<evidence type="ECO:0000256" key="7">
    <source>
        <dbReference type="ARBA" id="ARBA00022779"/>
    </source>
</evidence>
<feature type="transmembrane region" description="Helical" evidence="10">
    <location>
        <begin position="20"/>
        <end position="41"/>
    </location>
</feature>
<keyword evidence="6 10" id="KW-0812">Transmembrane</keyword>
<evidence type="ECO:0000256" key="2">
    <source>
        <dbReference type="ARBA" id="ARBA00004162"/>
    </source>
</evidence>
<dbReference type="GO" id="GO:0006935">
    <property type="term" value="P:chemotaxis"/>
    <property type="evidence" value="ECO:0007669"/>
    <property type="project" value="UniProtKB-KW"/>
</dbReference>
<evidence type="ECO:0000256" key="5">
    <source>
        <dbReference type="ARBA" id="ARBA00022500"/>
    </source>
</evidence>
<evidence type="ECO:0000256" key="8">
    <source>
        <dbReference type="ARBA" id="ARBA00022989"/>
    </source>
</evidence>
<dbReference type="EMBL" id="SLWW01000002">
    <property type="protein sequence ID" value="TCO73376.1"/>
    <property type="molecule type" value="Genomic_DNA"/>
</dbReference>
<reference evidence="11 12" key="1">
    <citation type="submission" date="2019-03" db="EMBL/GenBank/DDBJ databases">
        <title>Genomic Encyclopedia of Type Strains, Phase IV (KMG-IV): sequencing the most valuable type-strain genomes for metagenomic binning, comparative biology and taxonomic classification.</title>
        <authorList>
            <person name="Goeker M."/>
        </authorList>
    </citation>
    <scope>NUCLEOTIDE SEQUENCE [LARGE SCALE GENOMIC DNA]</scope>
    <source>
        <strain evidence="11 12">DSM 4868</strain>
    </source>
</reference>
<keyword evidence="11" id="KW-0969">Cilium</keyword>